<evidence type="ECO:0000313" key="2">
    <source>
        <dbReference type="Proteomes" id="UP000009026"/>
    </source>
</evidence>
<accession>A0A0H4WYR5</accession>
<dbReference type="Proteomes" id="UP000009026">
    <property type="component" value="Chromosome"/>
</dbReference>
<reference evidence="1 2" key="1">
    <citation type="journal article" date="2016" name="PLoS ONE">
        <title>Complete Genome Sequence and Comparative Genomics of a Novel Myxobacterium Myxococcus hansupus.</title>
        <authorList>
            <person name="Sharma G."/>
            <person name="Narwani T."/>
            <person name="Subramanian S."/>
        </authorList>
    </citation>
    <scope>NUCLEOTIDE SEQUENCE [LARGE SCALE GENOMIC DNA]</scope>
    <source>
        <strain evidence="2">mixupus</strain>
    </source>
</reference>
<protein>
    <submittedName>
        <fullName evidence="1">Putative lipoprotein</fullName>
    </submittedName>
</protein>
<name>A0A0H4WYR5_9BACT</name>
<proteinExistence type="predicted"/>
<dbReference type="AlphaFoldDB" id="A0A0H4WYR5"/>
<evidence type="ECO:0000313" key="1">
    <source>
        <dbReference type="EMBL" id="AKQ66768.1"/>
    </source>
</evidence>
<keyword evidence="2" id="KW-1185">Reference proteome</keyword>
<dbReference type="STRING" id="1297742.A176_003680"/>
<dbReference type="EMBL" id="CP012109">
    <property type="protein sequence ID" value="AKQ66768.1"/>
    <property type="molecule type" value="Genomic_DNA"/>
</dbReference>
<dbReference type="PATRIC" id="fig|1297742.4.peg.3714"/>
<gene>
    <name evidence="1" type="ORF">A176_003680</name>
</gene>
<organism evidence="1 2">
    <name type="scientific">Pseudomyxococcus hansupus</name>
    <dbReference type="NCBI Taxonomy" id="1297742"/>
    <lineage>
        <taxon>Bacteria</taxon>
        <taxon>Pseudomonadati</taxon>
        <taxon>Myxococcota</taxon>
        <taxon>Myxococcia</taxon>
        <taxon>Myxococcales</taxon>
        <taxon>Cystobacterineae</taxon>
        <taxon>Myxococcaceae</taxon>
        <taxon>Pseudomyxococcus</taxon>
    </lineage>
</organism>
<sequence>MLACALDTTDFTGKACEEARDCPPPYVCVAARGDAGRTCEVLGLPGTPDGGDAGPTPTWCADIQPILAANCVSSCHGADTSGSDGAPFRLDYYAPEPGGVPGAQAMAARILARVYVFQDMPPPWLSVPMPSAQERVLIARWANEGTPLCDDAGTGDVERDAAVDGRP</sequence>
<keyword evidence="1" id="KW-0449">Lipoprotein</keyword>
<dbReference type="KEGG" id="mym:A176_003680"/>